<name>A0A240UA85_9BURK</name>
<dbReference type="Pfam" id="PF22494">
    <property type="entry name" value="choice_anch_I"/>
    <property type="match status" value="2"/>
</dbReference>
<evidence type="ECO:0000313" key="3">
    <source>
        <dbReference type="EMBL" id="ART57949.1"/>
    </source>
</evidence>
<feature type="domain" description="Choice-of-anchor I" evidence="2">
    <location>
        <begin position="56"/>
        <end position="342"/>
    </location>
</feature>
<keyword evidence="4" id="KW-1185">Reference proteome</keyword>
<feature type="signal peptide" evidence="1">
    <location>
        <begin position="1"/>
        <end position="24"/>
    </location>
</feature>
<dbReference type="InterPro" id="IPR055188">
    <property type="entry name" value="Choice_anch_I"/>
</dbReference>
<proteinExistence type="predicted"/>
<dbReference type="SUPFAM" id="SSF51004">
    <property type="entry name" value="C-terminal (heme d1) domain of cytochrome cd1-nitrite reductase"/>
    <property type="match status" value="1"/>
</dbReference>
<dbReference type="RefSeq" id="WP_086926509.1">
    <property type="nucleotide sequence ID" value="NZ_CP021362.1"/>
</dbReference>
<reference evidence="3" key="1">
    <citation type="submission" date="2017-05" db="EMBL/GenBank/DDBJ databases">
        <title>Polyphasic characterization of four soil-derived phenanthrene-degrading Acidovorax strains and proposal of Acidovorax phenanthrenivorans sp. nov.</title>
        <authorList>
            <person name="Singleton D."/>
            <person name="Lee J."/>
            <person name="Dickey A.N."/>
            <person name="Stroud A."/>
            <person name="Scholl E.H."/>
            <person name="Wright F.A."/>
            <person name="Aitken M.D."/>
        </authorList>
    </citation>
    <scope>NUCLEOTIDE SEQUENCE</scope>
    <source>
        <strain evidence="3">P4</strain>
    </source>
</reference>
<protein>
    <submittedName>
        <fullName evidence="3">Alkaline phosphatase</fullName>
    </submittedName>
</protein>
<dbReference type="OrthoDB" id="8674919at2"/>
<feature type="domain" description="Choice-of-anchor I" evidence="2">
    <location>
        <begin position="459"/>
        <end position="645"/>
    </location>
</feature>
<dbReference type="PANTHER" id="PTHR46928:SF1">
    <property type="entry name" value="MESENCHYME-SPECIFIC CELL SURFACE GLYCOPROTEIN"/>
    <property type="match status" value="1"/>
</dbReference>
<dbReference type="InterPro" id="IPR052956">
    <property type="entry name" value="Mesenchyme-surface_protein"/>
</dbReference>
<accession>A0A240UA85</accession>
<organism evidence="3 4">
    <name type="scientific">Acidovorax carolinensis</name>
    <dbReference type="NCBI Taxonomy" id="553814"/>
    <lineage>
        <taxon>Bacteria</taxon>
        <taxon>Pseudomonadati</taxon>
        <taxon>Pseudomonadota</taxon>
        <taxon>Betaproteobacteria</taxon>
        <taxon>Burkholderiales</taxon>
        <taxon>Comamonadaceae</taxon>
        <taxon>Acidovorax</taxon>
    </lineage>
</organism>
<dbReference type="EMBL" id="CP021366">
    <property type="protein sequence ID" value="ART57949.1"/>
    <property type="molecule type" value="Genomic_DNA"/>
</dbReference>
<dbReference type="AlphaFoldDB" id="A0A240UA85"/>
<gene>
    <name evidence="3" type="ORF">CBP36_02920</name>
</gene>
<feature type="chain" id="PRO_5013145255" evidence="1">
    <location>
        <begin position="25"/>
        <end position="650"/>
    </location>
</feature>
<keyword evidence="1" id="KW-0732">Signal</keyword>
<evidence type="ECO:0000256" key="1">
    <source>
        <dbReference type="SAM" id="SignalP"/>
    </source>
</evidence>
<dbReference type="Proteomes" id="UP000194440">
    <property type="component" value="Chromosome"/>
</dbReference>
<dbReference type="InterPro" id="IPR015943">
    <property type="entry name" value="WD40/YVTN_repeat-like_dom_sf"/>
</dbReference>
<dbReference type="PANTHER" id="PTHR46928">
    <property type="entry name" value="MESENCHYME-SPECIFIC CELL SURFACE GLYCOPROTEIN"/>
    <property type="match status" value="1"/>
</dbReference>
<dbReference type="InterPro" id="IPR011048">
    <property type="entry name" value="Haem_d1_sf"/>
</dbReference>
<dbReference type="KEGG" id="acis:CBP35_16020"/>
<dbReference type="Gene3D" id="2.130.10.10">
    <property type="entry name" value="YVTN repeat-like/Quinoprotein amine dehydrogenase"/>
    <property type="match status" value="2"/>
</dbReference>
<sequence>MTSFFTSSRRHLFCLSLVAAAAVAACGGGDDDADLSPISLQLEKIGGYSSGIFLQSAAEIPAFDAASKRAFVVNAQSGKLDVLDLSDPKNPRKVGEINGTSVLANGEVNSVASQGGLVAIAIQAKPKTDAGRVAIYQAADLKLLGSVPVGALPDMLIFTPDGKTVLVANEAEPSDDYQSDPEGSISIVDVSTPASPTVRTADFKAFNTRAAELLAKGVRLFGPTADGKGKATVAQDLEPEYIAVSPDGKTAWVTLQENNALAVVDIAKATVTDIVALGYKDHGLAANALDFADSDGKSPVINITTAPNVLGMYQPDAIAAYRAGDGQTYLVSANEGDARAWGENTKAYFGTAAIAATGTSPAVPAQAGDVTKGFVEEWRIKHLVHKDGFLRRAGDDLPAHLAQLAKGNGGALLNPANFAWCGAVAGDPKTCRDDDKLGRLKVTWTQGYQTNPDGSPKWYNAKGEADASGNRLMYDKLYAYGGRSISIWNAQGVQVWDSGAAIEQFIASDACKLGAKRDVDCKTYFNTGHDATAALDARSSGKGPEPEGLAVGTIGSKSFAFVGLERMGGVLVFDITDPKTPKRVDYINTRENWSTVFNDKAPPALDKVGDLGPEGLTFIPAKQSPNGKPLLVVGNEVSGSTAVFQLNLGY</sequence>
<dbReference type="NCBIfam" id="NF038117">
    <property type="entry name" value="choice_anch_I"/>
    <property type="match status" value="1"/>
</dbReference>
<dbReference type="SUPFAM" id="SSF101898">
    <property type="entry name" value="NHL repeat"/>
    <property type="match status" value="1"/>
</dbReference>
<evidence type="ECO:0000313" key="4">
    <source>
        <dbReference type="Proteomes" id="UP000194440"/>
    </source>
</evidence>
<dbReference type="KEGG" id="acip:CBP36_02920"/>
<evidence type="ECO:0000259" key="2">
    <source>
        <dbReference type="Pfam" id="PF22494"/>
    </source>
</evidence>